<dbReference type="RefSeq" id="WP_212979490.1">
    <property type="nucleotide sequence ID" value="NZ_AP025343.1"/>
</dbReference>
<accession>A0A920CT63</accession>
<keyword evidence="3" id="KW-1185">Reference proteome</keyword>
<proteinExistence type="predicted"/>
<feature type="signal peptide" evidence="1">
    <location>
        <begin position="1"/>
        <end position="28"/>
    </location>
</feature>
<sequence>MKRSRKFFASVALAACLTVFSASNSAFAAYGWGDTMETAQVMYSNVQQSPYYSATIPLHGMDDNDYYLVDNTQGSSGFTYTVIVTPPENFDIALGIVQMREDGSITYLDFLNGNGRGYPEAISAYIPAGEKVYFRVLDNGINNYDKPYTIQFTKTS</sequence>
<dbReference type="AlphaFoldDB" id="A0A920CT63"/>
<keyword evidence="1" id="KW-0732">Signal</keyword>
<dbReference type="EMBL" id="BORT01000017">
    <property type="protein sequence ID" value="GIO48879.1"/>
    <property type="molecule type" value="Genomic_DNA"/>
</dbReference>
<dbReference type="Proteomes" id="UP000682811">
    <property type="component" value="Unassembled WGS sequence"/>
</dbReference>
<comment type="caution">
    <text evidence="2">The sequence shown here is derived from an EMBL/GenBank/DDBJ whole genome shotgun (WGS) entry which is preliminary data.</text>
</comment>
<evidence type="ECO:0000313" key="3">
    <source>
        <dbReference type="Proteomes" id="UP000682811"/>
    </source>
</evidence>
<reference evidence="2 3" key="1">
    <citation type="submission" date="2021-03" db="EMBL/GenBank/DDBJ databases">
        <title>Antimicrobial resistance genes in bacteria isolated from Japanese honey, and their potential for conferring macrolide and lincosamide resistance in the American foulbrood pathogen Paenibacillus larvae.</title>
        <authorList>
            <person name="Okamoto M."/>
            <person name="Kumagai M."/>
            <person name="Kanamori H."/>
            <person name="Takamatsu D."/>
        </authorList>
    </citation>
    <scope>NUCLEOTIDE SEQUENCE [LARGE SCALE GENOMIC DNA]</scope>
    <source>
        <strain evidence="2 3">J34TS1</strain>
    </source>
</reference>
<evidence type="ECO:0000256" key="1">
    <source>
        <dbReference type="SAM" id="SignalP"/>
    </source>
</evidence>
<organism evidence="2 3">
    <name type="scientific">Paenibacillus azoreducens</name>
    <dbReference type="NCBI Taxonomy" id="116718"/>
    <lineage>
        <taxon>Bacteria</taxon>
        <taxon>Bacillati</taxon>
        <taxon>Bacillota</taxon>
        <taxon>Bacilli</taxon>
        <taxon>Bacillales</taxon>
        <taxon>Paenibacillaceae</taxon>
        <taxon>Paenibacillus</taxon>
    </lineage>
</organism>
<name>A0A920CT63_9BACL</name>
<feature type="chain" id="PRO_5036964991" evidence="1">
    <location>
        <begin position="29"/>
        <end position="156"/>
    </location>
</feature>
<protein>
    <submittedName>
        <fullName evidence="2">Uncharacterized protein</fullName>
    </submittedName>
</protein>
<gene>
    <name evidence="2" type="ORF">J34TS1_36440</name>
</gene>
<evidence type="ECO:0000313" key="2">
    <source>
        <dbReference type="EMBL" id="GIO48879.1"/>
    </source>
</evidence>